<comment type="function">
    <text evidence="9">Mitochondrial intermembrane chaperone that participates in the import and insertion of some multi-pass transmembrane proteins into the mitochondrial inner membrane. Also required for the transfer of beta-barrel precursors from the TOM complex to the sorting and assembly machinery (SAM complex) of the outer membrane. Acts as a chaperone-like protein that protects the hydrophobic precursors from aggregation and guide them through the mitochondrial intermembrane space.</text>
</comment>
<comment type="similarity">
    <text evidence="1 9">Belongs to the small Tim family.</text>
</comment>
<keyword evidence="7 9" id="KW-0496">Mitochondrion</keyword>
<dbReference type="SUPFAM" id="SSF144122">
    <property type="entry name" value="Tim10-like"/>
    <property type="match status" value="1"/>
</dbReference>
<keyword evidence="3" id="KW-0479">Metal-binding</keyword>
<evidence type="ECO:0000256" key="7">
    <source>
        <dbReference type="ARBA" id="ARBA00023128"/>
    </source>
</evidence>
<dbReference type="PANTHER" id="PTHR11038:SF16">
    <property type="entry name" value="MITOCHONDRIAL IMPORT INNER MEMBRANE TRANSLOCASE SUBUNIT TIM10"/>
    <property type="match status" value="1"/>
</dbReference>
<evidence type="ECO:0000259" key="10">
    <source>
        <dbReference type="Pfam" id="PF02953"/>
    </source>
</evidence>
<keyword evidence="9" id="KW-0999">Mitochondrion inner membrane</keyword>
<dbReference type="Pfam" id="PF02953">
    <property type="entry name" value="zf-Tim10_DDP"/>
    <property type="match status" value="1"/>
</dbReference>
<dbReference type="EMBL" id="EF134125">
    <property type="protein sequence ID" value="ABV22239.1"/>
    <property type="molecule type" value="mRNA"/>
</dbReference>
<evidence type="ECO:0000256" key="9">
    <source>
        <dbReference type="RuleBase" id="RU367043"/>
    </source>
</evidence>
<dbReference type="GO" id="GO:0005743">
    <property type="term" value="C:mitochondrial inner membrane"/>
    <property type="evidence" value="ECO:0007669"/>
    <property type="project" value="UniProtKB-SubCell"/>
</dbReference>
<sequence length="87" mass="9340">MSQVAAGQPASPAELLVAEMKGMADCFARMTVSCYSKCISNVREEKLNVGEMSCVDRCVSKYLDVHARVGGELQNNLGQATEVPSVE</sequence>
<keyword evidence="9" id="KW-0472">Membrane</keyword>
<dbReference type="Gene3D" id="1.10.287.810">
    <property type="entry name" value="Mitochondrial import inner membrane translocase subunit tim13 like domains"/>
    <property type="match status" value="1"/>
</dbReference>
<evidence type="ECO:0000313" key="11">
    <source>
        <dbReference type="EMBL" id="ABV22239.1"/>
    </source>
</evidence>
<keyword evidence="9" id="KW-0143">Chaperone</keyword>
<accession>A7YXW0</accession>
<evidence type="ECO:0000256" key="3">
    <source>
        <dbReference type="ARBA" id="ARBA00022723"/>
    </source>
</evidence>
<keyword evidence="2 9" id="KW-0813">Transport</keyword>
<dbReference type="PANTHER" id="PTHR11038">
    <property type="entry name" value="MITOCHONDRIAL IMPORT INNER MEMBRANE TRANSLOCASE SUBUNIT TIM10"/>
    <property type="match status" value="1"/>
</dbReference>
<keyword evidence="4" id="KW-0862">Zinc</keyword>
<feature type="domain" description="Tim10-like" evidence="10">
    <location>
        <begin position="18"/>
        <end position="75"/>
    </location>
</feature>
<keyword evidence="5 9" id="KW-0653">Protein transport</keyword>
<keyword evidence="8 9" id="KW-1015">Disulfide bond</keyword>
<evidence type="ECO:0000256" key="8">
    <source>
        <dbReference type="ARBA" id="ARBA00023157"/>
    </source>
</evidence>
<evidence type="ECO:0000256" key="1">
    <source>
        <dbReference type="ARBA" id="ARBA00006720"/>
    </source>
</evidence>
<evidence type="ECO:0000256" key="2">
    <source>
        <dbReference type="ARBA" id="ARBA00022448"/>
    </source>
</evidence>
<dbReference type="AlphaFoldDB" id="A7YXW0"/>
<evidence type="ECO:0000256" key="4">
    <source>
        <dbReference type="ARBA" id="ARBA00022833"/>
    </source>
</evidence>
<keyword evidence="6 9" id="KW-0811">Translocation</keyword>
<protein>
    <recommendedName>
        <fullName evidence="9">Mitochondrial import inner membrane translocase subunit</fullName>
    </recommendedName>
</protein>
<evidence type="ECO:0000256" key="5">
    <source>
        <dbReference type="ARBA" id="ARBA00022927"/>
    </source>
</evidence>
<dbReference type="InterPro" id="IPR035427">
    <property type="entry name" value="Tim10-like_dom_sf"/>
</dbReference>
<proteinExistence type="evidence at transcript level"/>
<comment type="subcellular location">
    <subcellularLocation>
        <location evidence="9">Mitochondrion inner membrane</location>
        <topology evidence="9">Peripheral membrane protein</topology>
        <orientation evidence="9">Intermembrane side</orientation>
    </subcellularLocation>
</comment>
<dbReference type="GO" id="GO:0046872">
    <property type="term" value="F:metal ion binding"/>
    <property type="evidence" value="ECO:0007669"/>
    <property type="project" value="UniProtKB-KW"/>
</dbReference>
<dbReference type="GO" id="GO:0015031">
    <property type="term" value="P:protein transport"/>
    <property type="evidence" value="ECO:0007669"/>
    <property type="project" value="UniProtKB-KW"/>
</dbReference>
<reference evidence="11" key="1">
    <citation type="journal article" date="2007" name="Proc. Natl. Acad. Sci. U.S.A.">
        <title>Spliced leader RNA trans-splicing in dinoflagellates.</title>
        <authorList>
            <person name="Zhang H."/>
            <person name="Hou Y."/>
            <person name="Miranda L."/>
            <person name="Campbell D.A."/>
            <person name="Sturm N.R."/>
            <person name="Gaasterland T."/>
            <person name="Lin S."/>
        </authorList>
    </citation>
    <scope>NUCLEOTIDE SEQUENCE</scope>
    <source>
        <strain evidence="11">CCMP1975</strain>
    </source>
</reference>
<dbReference type="InterPro" id="IPR004217">
    <property type="entry name" value="Tim10-like"/>
</dbReference>
<dbReference type="GO" id="GO:0045039">
    <property type="term" value="P:protein insertion into mitochondrial inner membrane"/>
    <property type="evidence" value="ECO:0007669"/>
    <property type="project" value="TreeGrafter"/>
</dbReference>
<name>A7YXW0_KARVE</name>
<organism evidence="11">
    <name type="scientific">Karlodinium veneficum</name>
    <name type="common">Dinoflagellate</name>
    <name type="synonym">Karlodinium micrum</name>
    <dbReference type="NCBI Taxonomy" id="407301"/>
    <lineage>
        <taxon>Eukaryota</taxon>
        <taxon>Sar</taxon>
        <taxon>Alveolata</taxon>
        <taxon>Dinophyceae</taxon>
        <taxon>Gymnodiniales</taxon>
        <taxon>Kareniaceae</taxon>
        <taxon>Karlodinium</taxon>
    </lineage>
</organism>
<comment type="domain">
    <text evidence="9">The twin CX3C motif contains 4 conserved Cys residues that form 2 disulfide bonds in the mitochondrial intermembrane space.</text>
</comment>
<comment type="subunit">
    <text evidence="9">Heterohexamer.</text>
</comment>
<evidence type="ECO:0000256" key="6">
    <source>
        <dbReference type="ARBA" id="ARBA00023010"/>
    </source>
</evidence>